<evidence type="ECO:0000313" key="5">
    <source>
        <dbReference type="Proteomes" id="UP001621714"/>
    </source>
</evidence>
<evidence type="ECO:0000256" key="2">
    <source>
        <dbReference type="ARBA" id="ARBA00034247"/>
    </source>
</evidence>
<dbReference type="InterPro" id="IPR050469">
    <property type="entry name" value="Diguanylate_Cyclase"/>
</dbReference>
<proteinExistence type="predicted"/>
<dbReference type="PANTHER" id="PTHR45138:SF9">
    <property type="entry name" value="DIGUANYLATE CYCLASE DGCM-RELATED"/>
    <property type="match status" value="1"/>
</dbReference>
<gene>
    <name evidence="4" type="ORF">V6U78_05855</name>
</gene>
<keyword evidence="4" id="KW-0808">Transferase</keyword>
<dbReference type="EC" id="2.7.7.65" evidence="1"/>
<comment type="caution">
    <text evidence="4">The sequence shown here is derived from an EMBL/GenBank/DDBJ whole genome shotgun (WGS) entry which is preliminary data.</text>
</comment>
<evidence type="ECO:0000259" key="3">
    <source>
        <dbReference type="PROSITE" id="PS50887"/>
    </source>
</evidence>
<dbReference type="PROSITE" id="PS50887">
    <property type="entry name" value="GGDEF"/>
    <property type="match status" value="1"/>
</dbReference>
<dbReference type="Gene3D" id="3.30.70.270">
    <property type="match status" value="1"/>
</dbReference>
<dbReference type="InterPro" id="IPR029787">
    <property type="entry name" value="Nucleotide_cyclase"/>
</dbReference>
<feature type="domain" description="GGDEF" evidence="3">
    <location>
        <begin position="196"/>
        <end position="325"/>
    </location>
</feature>
<dbReference type="SMART" id="SM00267">
    <property type="entry name" value="GGDEF"/>
    <property type="match status" value="1"/>
</dbReference>
<evidence type="ECO:0000313" key="4">
    <source>
        <dbReference type="EMBL" id="MFK7160558.1"/>
    </source>
</evidence>
<dbReference type="GO" id="GO:0052621">
    <property type="term" value="F:diguanylate cyclase activity"/>
    <property type="evidence" value="ECO:0007669"/>
    <property type="project" value="UniProtKB-EC"/>
</dbReference>
<dbReference type="EMBL" id="JBANFI010000003">
    <property type="protein sequence ID" value="MFK7160558.1"/>
    <property type="molecule type" value="Genomic_DNA"/>
</dbReference>
<keyword evidence="4" id="KW-0548">Nucleotidyltransferase</keyword>
<dbReference type="Proteomes" id="UP001621714">
    <property type="component" value="Unassembled WGS sequence"/>
</dbReference>
<dbReference type="InterPro" id="IPR043128">
    <property type="entry name" value="Rev_trsase/Diguanyl_cyclase"/>
</dbReference>
<dbReference type="SUPFAM" id="SSF55073">
    <property type="entry name" value="Nucleotide cyclase"/>
    <property type="match status" value="1"/>
</dbReference>
<dbReference type="CDD" id="cd01949">
    <property type="entry name" value="GGDEF"/>
    <property type="match status" value="1"/>
</dbReference>
<comment type="catalytic activity">
    <reaction evidence="2">
        <text>2 GTP = 3',3'-c-di-GMP + 2 diphosphate</text>
        <dbReference type="Rhea" id="RHEA:24898"/>
        <dbReference type="ChEBI" id="CHEBI:33019"/>
        <dbReference type="ChEBI" id="CHEBI:37565"/>
        <dbReference type="ChEBI" id="CHEBI:58805"/>
        <dbReference type="EC" id="2.7.7.65"/>
    </reaction>
</comment>
<dbReference type="Pfam" id="PF00990">
    <property type="entry name" value="GGDEF"/>
    <property type="match status" value="1"/>
</dbReference>
<sequence>MPHRLHQLLDSLAHITSYRDVQRLELSLLKTLHEILNPLSLQLYKVDEAYRLLIALSYQPAQSDVVELQPEQAQSQPASDLVRRALQQGQPCFVQAADASYLCAFPVVDMHDIHFCLLIGSQEPLVATEEHLISSFFRIYHNFCRLLEDAQTDELTGLLNRKTFDENFLRISQELIDPNILADADDRRRVLAAKVDHHWMAVLDIDHFKQVNDTYGHIFGDEVLILISRLMQQNFRRTDYLYRFGGEEFVIVAHCGGLAEAKKLFTRLHRAIESYPFPQVGQVTASIGVVQLTNRHLASSLLDQADQALYYAKSHGRNQLHFYQELLDQGLMKEKRPKTGSVDLF</sequence>
<evidence type="ECO:0000256" key="1">
    <source>
        <dbReference type="ARBA" id="ARBA00012528"/>
    </source>
</evidence>
<dbReference type="NCBIfam" id="TIGR00254">
    <property type="entry name" value="GGDEF"/>
    <property type="match status" value="1"/>
</dbReference>
<protein>
    <recommendedName>
        <fullName evidence="1">diguanylate cyclase</fullName>
        <ecNumber evidence="1">2.7.7.65</ecNumber>
    </recommendedName>
</protein>
<dbReference type="InterPro" id="IPR000160">
    <property type="entry name" value="GGDEF_dom"/>
</dbReference>
<dbReference type="PANTHER" id="PTHR45138">
    <property type="entry name" value="REGULATORY COMPONENTS OF SENSORY TRANSDUCTION SYSTEM"/>
    <property type="match status" value="1"/>
</dbReference>
<reference evidence="4 5" key="1">
    <citation type="submission" date="2024-02" db="EMBL/GenBank/DDBJ databases">
        <title>Marinospirillum sp. MEB 164 isolated from Lonar lake sediment.</title>
        <authorList>
            <person name="Joshi A."/>
            <person name="Thite S."/>
        </authorList>
    </citation>
    <scope>NUCLEOTIDE SEQUENCE [LARGE SCALE GENOMIC DNA]</scope>
    <source>
        <strain evidence="4 5">MEB164</strain>
    </source>
</reference>
<keyword evidence="5" id="KW-1185">Reference proteome</keyword>
<dbReference type="RefSeq" id="WP_405338384.1">
    <property type="nucleotide sequence ID" value="NZ_JBANFI010000003.1"/>
</dbReference>
<organism evidence="4 5">
    <name type="scientific">Marinospirillum alkalitolerans</name>
    <dbReference type="NCBI Taxonomy" id="3123374"/>
    <lineage>
        <taxon>Bacteria</taxon>
        <taxon>Pseudomonadati</taxon>
        <taxon>Pseudomonadota</taxon>
        <taxon>Gammaproteobacteria</taxon>
        <taxon>Oceanospirillales</taxon>
        <taxon>Oceanospirillaceae</taxon>
        <taxon>Marinospirillum</taxon>
    </lineage>
</organism>
<name>A0ABW8PW88_9GAMM</name>
<accession>A0ABW8PW88</accession>